<keyword evidence="3 6" id="KW-0507">mRNA processing</keyword>
<dbReference type="AlphaFoldDB" id="A0A7S4FRP2"/>
<dbReference type="InterPro" id="IPR015797">
    <property type="entry name" value="NUDIX_hydrolase-like_dom_sf"/>
</dbReference>
<evidence type="ECO:0000256" key="1">
    <source>
        <dbReference type="ARBA" id="ARBA00009710"/>
    </source>
</evidence>
<keyword evidence="6" id="KW-0963">Cytoplasm</keyword>
<feature type="domain" description="Nudix hydrolase" evidence="8">
    <location>
        <begin position="75"/>
        <end position="199"/>
    </location>
</feature>
<dbReference type="GO" id="GO:0031124">
    <property type="term" value="P:mRNA 3'-end processing"/>
    <property type="evidence" value="ECO:0007669"/>
    <property type="project" value="InterPro"/>
</dbReference>
<dbReference type="InterPro" id="IPR000086">
    <property type="entry name" value="NUDIX_hydrolase_dom"/>
</dbReference>
<dbReference type="GO" id="GO:0005737">
    <property type="term" value="C:cytoplasm"/>
    <property type="evidence" value="ECO:0007669"/>
    <property type="project" value="UniProtKB-SubCell"/>
</dbReference>
<evidence type="ECO:0000256" key="4">
    <source>
        <dbReference type="ARBA" id="ARBA00022884"/>
    </source>
</evidence>
<accession>A0A7S4FRP2</accession>
<evidence type="ECO:0000256" key="3">
    <source>
        <dbReference type="ARBA" id="ARBA00022664"/>
    </source>
</evidence>
<dbReference type="GO" id="GO:0003729">
    <property type="term" value="F:mRNA binding"/>
    <property type="evidence" value="ECO:0007669"/>
    <property type="project" value="UniProtKB-UniRule"/>
</dbReference>
<comment type="subunit">
    <text evidence="6">Homodimer (via N- and C-terminus); binds RNA as homodimer. Component of the cleavage factor Im (CFIm) complex.</text>
</comment>
<feature type="region of interest" description="Disordered" evidence="7">
    <location>
        <begin position="1"/>
        <end position="27"/>
    </location>
</feature>
<dbReference type="InterPro" id="IPR016706">
    <property type="entry name" value="Cleav_polyA_spec_factor_su5"/>
</dbReference>
<name>A0A7S4FRP2_9EUGL</name>
<dbReference type="EMBL" id="HBJA01064034">
    <property type="protein sequence ID" value="CAE0811454.1"/>
    <property type="molecule type" value="Transcribed_RNA"/>
</dbReference>
<evidence type="ECO:0000259" key="8">
    <source>
        <dbReference type="PROSITE" id="PS51462"/>
    </source>
</evidence>
<dbReference type="FunFam" id="3.90.79.10:FF:000020">
    <property type="entry name" value="Pre-mRNA cleavage factor Im subunit 2"/>
    <property type="match status" value="1"/>
</dbReference>
<keyword evidence="4 6" id="KW-0694">RNA-binding</keyword>
<dbReference type="SUPFAM" id="SSF55811">
    <property type="entry name" value="Nudix"/>
    <property type="match status" value="1"/>
</dbReference>
<dbReference type="PIRSF" id="PIRSF017888">
    <property type="entry name" value="CPSF-25"/>
    <property type="match status" value="1"/>
</dbReference>
<evidence type="ECO:0000313" key="9">
    <source>
        <dbReference type="EMBL" id="CAE0811454.1"/>
    </source>
</evidence>
<evidence type="ECO:0000256" key="7">
    <source>
        <dbReference type="SAM" id="MobiDB-lite"/>
    </source>
</evidence>
<protein>
    <recommendedName>
        <fullName evidence="2 6">Cleavage and polyadenylation specificity factor subunit 5</fullName>
    </recommendedName>
</protein>
<comment type="subcellular location">
    <subcellularLocation>
        <location evidence="6">Nucleus</location>
    </subcellularLocation>
    <subcellularLocation>
        <location evidence="6">Cytoplasm</location>
    </subcellularLocation>
</comment>
<comment type="similarity">
    <text evidence="1 6">Belongs to the Nudix hydrolase family. CPSF5 subfamily.</text>
</comment>
<evidence type="ECO:0000256" key="2">
    <source>
        <dbReference type="ARBA" id="ARBA00016266"/>
    </source>
</evidence>
<comment type="function">
    <text evidence="6">Component of the cleavage factor Im (CFIm) complex that functions as an activator of the pre-mRNA 3'-end cleavage and polyadenylation processing required for the maturation of pre-mRNA into functional mRNAs. CFIm contributes to the recruitment of multiprotein complexes on specific sequences on the pre-mRNA 3'-end, so called cleavage and polyadenylation signals (pA signals). Most pre-mRNAs contain multiple pA signals, resulting in alternative cleavage and polyadenylation (APA) producing mRNAs with variable 3'-end formation. The CFIm complex acts as a key regulator of cleavage and polyadenylation site choice during APA through its binding to 5'-UGUA-3' elements localized in the 3'-untranslated region (UTR) for a huge number of pre-mRNAs.</text>
</comment>
<keyword evidence="5 6" id="KW-0539">Nucleus</keyword>
<evidence type="ECO:0000256" key="5">
    <source>
        <dbReference type="ARBA" id="ARBA00023242"/>
    </source>
</evidence>
<dbReference type="PROSITE" id="PS51462">
    <property type="entry name" value="NUDIX"/>
    <property type="match status" value="1"/>
</dbReference>
<dbReference type="Gene3D" id="3.90.79.10">
    <property type="entry name" value="Nucleoside Triphosphate Pyrophosphohydrolase"/>
    <property type="match status" value="1"/>
</dbReference>
<sequence length="229" mass="26074">MAASDRPPSGTKDKTAPQAEKASTLQERLVPQQLKLDIYHLANYTFSAKDQQPEKDQSPLACLQRLKLKYDAEGMQRSVSAVILVHQRNHPHVLLLQSGNSFRMPGGKCRPDEDEISCLKRKLSRKLAPPDTHVQPVWEIGQTLAVYWRPHYEQSLYPYLPPHVTKPKECLKIFSIILPEKSIFAVPRNLKLLAIPLFELQGNPKRYGNLIASVPQFISRFSINYLNPT</sequence>
<gene>
    <name evidence="9" type="ORF">EGYM00163_LOCUS22602</name>
</gene>
<dbReference type="CDD" id="cd18871">
    <property type="entry name" value="NUDIX_Cfim25_Nudt21"/>
    <property type="match status" value="1"/>
</dbReference>
<organism evidence="9">
    <name type="scientific">Eutreptiella gymnastica</name>
    <dbReference type="NCBI Taxonomy" id="73025"/>
    <lineage>
        <taxon>Eukaryota</taxon>
        <taxon>Discoba</taxon>
        <taxon>Euglenozoa</taxon>
        <taxon>Euglenida</taxon>
        <taxon>Spirocuta</taxon>
        <taxon>Euglenophyceae</taxon>
        <taxon>Eutreptiales</taxon>
        <taxon>Eutreptiaceae</taxon>
        <taxon>Eutreptiella</taxon>
    </lineage>
</organism>
<dbReference type="GO" id="GO:0005849">
    <property type="term" value="C:mRNA cleavage factor complex"/>
    <property type="evidence" value="ECO:0007669"/>
    <property type="project" value="UniProtKB-UniRule"/>
</dbReference>
<reference evidence="9" key="1">
    <citation type="submission" date="2021-01" db="EMBL/GenBank/DDBJ databases">
        <authorList>
            <person name="Corre E."/>
            <person name="Pelletier E."/>
            <person name="Niang G."/>
            <person name="Scheremetjew M."/>
            <person name="Finn R."/>
            <person name="Kale V."/>
            <person name="Holt S."/>
            <person name="Cochrane G."/>
            <person name="Meng A."/>
            <person name="Brown T."/>
            <person name="Cohen L."/>
        </authorList>
    </citation>
    <scope>NUCLEOTIDE SEQUENCE</scope>
    <source>
        <strain evidence="9">CCMP1594</strain>
    </source>
</reference>
<evidence type="ECO:0000256" key="6">
    <source>
        <dbReference type="PIRNR" id="PIRNR017888"/>
    </source>
</evidence>
<dbReference type="PANTHER" id="PTHR13047">
    <property type="entry name" value="PRE-MRNA CLEAVAGE FACTOR IM, 25KD SUBUNIT"/>
    <property type="match status" value="1"/>
</dbReference>
<proteinExistence type="inferred from homology"/>
<dbReference type="Pfam" id="PF13869">
    <property type="entry name" value="NUDIX_2"/>
    <property type="match status" value="1"/>
</dbReference>